<sequence length="116" mass="12842">MIDNPSCNTLRCLGFARSAAGHAGLYMRLLECLLVACLLLPSFEAEGQEHGRVKWKRPTQAEADHMASESAITDIILRKGDIVVTDRGFFMFRGFLADGWTGDFIPVPNPMSNARK</sequence>
<dbReference type="Proteomes" id="UP000189796">
    <property type="component" value="Chromosome I"/>
</dbReference>
<accession>A0A1M5TH81</accession>
<dbReference type="EMBL" id="LT670817">
    <property type="protein sequence ID" value="SHH50086.1"/>
    <property type="molecule type" value="Genomic_DNA"/>
</dbReference>
<protein>
    <submittedName>
        <fullName evidence="1">Uncharacterized protein</fullName>
    </submittedName>
</protein>
<evidence type="ECO:0000313" key="2">
    <source>
        <dbReference type="Proteomes" id="UP000189796"/>
    </source>
</evidence>
<proteinExistence type="predicted"/>
<gene>
    <name evidence="1" type="ORF">SAMN05443248_5018</name>
</gene>
<evidence type="ECO:0000313" key="1">
    <source>
        <dbReference type="EMBL" id="SHH50086.1"/>
    </source>
</evidence>
<name>A0A1M5TH81_9BRAD</name>
<dbReference type="AlphaFoldDB" id="A0A1M5TH81"/>
<reference evidence="1 2" key="1">
    <citation type="submission" date="2016-11" db="EMBL/GenBank/DDBJ databases">
        <authorList>
            <person name="Jaros S."/>
            <person name="Januszkiewicz K."/>
            <person name="Wedrychowicz H."/>
        </authorList>
    </citation>
    <scope>NUCLEOTIDE SEQUENCE [LARGE SCALE GENOMIC DNA]</scope>
    <source>
        <strain evidence="1 2">GAS138</strain>
    </source>
</reference>
<organism evidence="1 2">
    <name type="scientific">Bradyrhizobium erythrophlei</name>
    <dbReference type="NCBI Taxonomy" id="1437360"/>
    <lineage>
        <taxon>Bacteria</taxon>
        <taxon>Pseudomonadati</taxon>
        <taxon>Pseudomonadota</taxon>
        <taxon>Alphaproteobacteria</taxon>
        <taxon>Hyphomicrobiales</taxon>
        <taxon>Nitrobacteraceae</taxon>
        <taxon>Bradyrhizobium</taxon>
    </lineage>
</organism>